<feature type="compositionally biased region" description="Low complexity" evidence="1">
    <location>
        <begin position="10"/>
        <end position="20"/>
    </location>
</feature>
<dbReference type="PANTHER" id="PTHR30590">
    <property type="entry name" value="INNER MEMBRANE PROTEIN"/>
    <property type="match status" value="1"/>
</dbReference>
<feature type="transmembrane region" description="Helical" evidence="2">
    <location>
        <begin position="123"/>
        <end position="140"/>
    </location>
</feature>
<sequence>MTTTPSSSLPQAAPAQIPTPARGPVTPVPVERRAVAPDVARGLALLGIAIANAAVHLSGGAVGLGLRPVDSSALDRAVDGVVSLFVDRRTMPMFALLYGYGIGVVVRRRAAAWVPWPACRADLLRRAAVLVAFGAVHVVLLFEGDILGAYGLAGLAAVLLVRASDRTLLVTAAVGLPVAALLGGAMQGAVVLKDVLGMGALEVPPEESPLLAMAMRAMSGVVGAPLGAVIAFPLVLLGLWAARREVLERPADHVRLLRRTAVAGLTVSVLGGAPFATAVARLRDPSALDVFASAMLHELTGVAGGVAFAALVGWVVAVRGTTLATLGPAGRALRAVGTRSLTCYLLQSVLFVLPLAPWAGGLGEHLGSAQVVAWAVGVWLVTVAVAVTLEAAGRRGPAEVLYRRLVYPRQAVR</sequence>
<reference evidence="4 5" key="1">
    <citation type="submission" date="2020-08" db="EMBL/GenBank/DDBJ databases">
        <title>A Genomic Blueprint of the Chicken Gut Microbiome.</title>
        <authorList>
            <person name="Gilroy R."/>
            <person name="Ravi A."/>
            <person name="Getino M."/>
            <person name="Pursley I."/>
            <person name="Horton D.L."/>
            <person name="Alikhan N.-F."/>
            <person name="Baker D."/>
            <person name="Gharbi K."/>
            <person name="Hall N."/>
            <person name="Watson M."/>
            <person name="Adriaenssens E.M."/>
            <person name="Foster-Nyarko E."/>
            <person name="Jarju S."/>
            <person name="Secka A."/>
            <person name="Antonio M."/>
            <person name="Oren A."/>
            <person name="Chaudhuri R."/>
            <person name="La Ragione R.M."/>
            <person name="Hildebrand F."/>
            <person name="Pallen M.J."/>
        </authorList>
    </citation>
    <scope>NUCLEOTIDE SEQUENCE [LARGE SCALE GENOMIC DNA]</scope>
    <source>
        <strain evidence="4 5">Sa3CUA2</strain>
    </source>
</reference>
<dbReference type="RefSeq" id="WP_191784052.1">
    <property type="nucleotide sequence ID" value="NZ_JACSQV010000012.1"/>
</dbReference>
<dbReference type="InterPro" id="IPR007349">
    <property type="entry name" value="DUF418"/>
</dbReference>
<name>A0ABR8QGG1_9CELL</name>
<evidence type="ECO:0000313" key="5">
    <source>
        <dbReference type="Proteomes" id="UP000604241"/>
    </source>
</evidence>
<feature type="transmembrane region" description="Helical" evidence="2">
    <location>
        <begin position="302"/>
        <end position="320"/>
    </location>
</feature>
<feature type="transmembrane region" description="Helical" evidence="2">
    <location>
        <begin position="168"/>
        <end position="190"/>
    </location>
</feature>
<feature type="transmembrane region" description="Helical" evidence="2">
    <location>
        <begin position="210"/>
        <end position="240"/>
    </location>
</feature>
<evidence type="ECO:0000256" key="2">
    <source>
        <dbReference type="SAM" id="Phobius"/>
    </source>
</evidence>
<feature type="transmembrane region" description="Helical" evidence="2">
    <location>
        <begin position="93"/>
        <end position="111"/>
    </location>
</feature>
<feature type="region of interest" description="Disordered" evidence="1">
    <location>
        <begin position="1"/>
        <end position="25"/>
    </location>
</feature>
<comment type="caution">
    <text evidence="4">The sequence shown here is derived from an EMBL/GenBank/DDBJ whole genome shotgun (WGS) entry which is preliminary data.</text>
</comment>
<keyword evidence="2" id="KW-1133">Transmembrane helix</keyword>
<gene>
    <name evidence="4" type="ORF">H9657_14115</name>
</gene>
<dbReference type="Proteomes" id="UP000604241">
    <property type="component" value="Unassembled WGS sequence"/>
</dbReference>
<feature type="transmembrane region" description="Helical" evidence="2">
    <location>
        <begin position="371"/>
        <end position="393"/>
    </location>
</feature>
<keyword evidence="5" id="KW-1185">Reference proteome</keyword>
<evidence type="ECO:0000259" key="3">
    <source>
        <dbReference type="Pfam" id="PF04235"/>
    </source>
</evidence>
<dbReference type="EMBL" id="JACSQV010000012">
    <property type="protein sequence ID" value="MBD7919404.1"/>
    <property type="molecule type" value="Genomic_DNA"/>
</dbReference>
<dbReference type="InterPro" id="IPR052529">
    <property type="entry name" value="Bact_Transport_Assoc"/>
</dbReference>
<feature type="transmembrane region" description="Helical" evidence="2">
    <location>
        <begin position="42"/>
        <end position="66"/>
    </location>
</feature>
<accession>A0ABR8QGG1</accession>
<feature type="transmembrane region" description="Helical" evidence="2">
    <location>
        <begin position="146"/>
        <end position="161"/>
    </location>
</feature>
<organism evidence="4 5">
    <name type="scientific">Cellulomonas avistercoris</name>
    <dbReference type="NCBI Taxonomy" id="2762242"/>
    <lineage>
        <taxon>Bacteria</taxon>
        <taxon>Bacillati</taxon>
        <taxon>Actinomycetota</taxon>
        <taxon>Actinomycetes</taxon>
        <taxon>Micrococcales</taxon>
        <taxon>Cellulomonadaceae</taxon>
        <taxon>Cellulomonas</taxon>
    </lineage>
</organism>
<proteinExistence type="predicted"/>
<keyword evidence="2" id="KW-0472">Membrane</keyword>
<keyword evidence="2" id="KW-0812">Transmembrane</keyword>
<dbReference type="Pfam" id="PF04235">
    <property type="entry name" value="DUF418"/>
    <property type="match status" value="1"/>
</dbReference>
<evidence type="ECO:0000256" key="1">
    <source>
        <dbReference type="SAM" id="MobiDB-lite"/>
    </source>
</evidence>
<feature type="transmembrane region" description="Helical" evidence="2">
    <location>
        <begin position="261"/>
        <end position="282"/>
    </location>
</feature>
<protein>
    <submittedName>
        <fullName evidence="4">DUF418 domain-containing protein</fullName>
    </submittedName>
</protein>
<evidence type="ECO:0000313" key="4">
    <source>
        <dbReference type="EMBL" id="MBD7919404.1"/>
    </source>
</evidence>
<feature type="transmembrane region" description="Helical" evidence="2">
    <location>
        <begin position="341"/>
        <end position="359"/>
    </location>
</feature>
<dbReference type="PANTHER" id="PTHR30590:SF2">
    <property type="entry name" value="INNER MEMBRANE PROTEIN"/>
    <property type="match status" value="1"/>
</dbReference>
<feature type="domain" description="DUF418" evidence="3">
    <location>
        <begin position="241"/>
        <end position="407"/>
    </location>
</feature>